<comment type="caution">
    <text evidence="1">The sequence shown here is derived from an EMBL/GenBank/DDBJ whole genome shotgun (WGS) entry which is preliminary data.</text>
</comment>
<dbReference type="InterPro" id="IPR025738">
    <property type="entry name" value="BatD"/>
</dbReference>
<keyword evidence="2" id="KW-1185">Reference proteome</keyword>
<proteinExistence type="predicted"/>
<protein>
    <submittedName>
        <fullName evidence="1">BatD family protein</fullName>
    </submittedName>
</protein>
<evidence type="ECO:0000313" key="1">
    <source>
        <dbReference type="EMBL" id="MBJ6373329.1"/>
    </source>
</evidence>
<accession>A0A8J7LTM6</accession>
<organism evidence="1 2">
    <name type="scientific">Sedimentitalea arenosa</name>
    <dbReference type="NCBI Taxonomy" id="2798803"/>
    <lineage>
        <taxon>Bacteria</taxon>
        <taxon>Pseudomonadati</taxon>
        <taxon>Pseudomonadota</taxon>
        <taxon>Alphaproteobacteria</taxon>
        <taxon>Rhodobacterales</taxon>
        <taxon>Paracoccaceae</taxon>
        <taxon>Sedimentitalea</taxon>
    </lineage>
</organism>
<sequence>MCLLPVCVHAQTRSVAPDELILNVTFEEMEHVPYQGEMVLLTIHGIYKRHITLETLQQPDLDGFNWMQLGEDHWYASTLDGKSVKNMRRRMALFPDRAGEIEIGPFRHRLTLLDENNAWFEHTIESEPLRLTVLDAPVAEGWWFPVRRLQISDNWSNAPDQLAPGEGVLRIVRVSALGASPDMIPPMPELTSPSALIFPHPEKRLVDLTSKGPESVAFWRWTIKPRNATSAIVEPIRFTYFDTDARQMHEAVISPQRVAYDTTLTGETSPEVAPPDPVRLNAAIVSLTTVAAGLAGVLFGRIPGGRITLDPLRYWLTRLRLRQALHRASRDNDLAALRRAAHRLDALAPSNETRSALLDQLDTDIFAAEPASVDTRRFTRTFLGSLAGRVPENGELRT</sequence>
<dbReference type="Proteomes" id="UP000619079">
    <property type="component" value="Unassembled WGS sequence"/>
</dbReference>
<dbReference type="PANTHER" id="PTHR40940">
    <property type="entry name" value="PROTEIN BATD-RELATED"/>
    <property type="match status" value="1"/>
</dbReference>
<evidence type="ECO:0000313" key="2">
    <source>
        <dbReference type="Proteomes" id="UP000619079"/>
    </source>
</evidence>
<dbReference type="AlphaFoldDB" id="A0A8J7LTM6"/>
<reference evidence="1" key="1">
    <citation type="submission" date="2020-12" db="EMBL/GenBank/DDBJ databases">
        <title>Sedimentitalea sp. nov., isolated from sand in Incheon.</title>
        <authorList>
            <person name="Kim W."/>
        </authorList>
    </citation>
    <scope>NUCLEOTIDE SEQUENCE</scope>
    <source>
        <strain evidence="1">CAU 1593</strain>
    </source>
</reference>
<dbReference type="EMBL" id="JAELVR010000013">
    <property type="protein sequence ID" value="MBJ6373329.1"/>
    <property type="molecule type" value="Genomic_DNA"/>
</dbReference>
<name>A0A8J7LTM6_9RHOB</name>
<gene>
    <name evidence="1" type="ORF">JF290_17515</name>
</gene>
<dbReference type="PANTHER" id="PTHR40940:SF2">
    <property type="entry name" value="BATD"/>
    <property type="match status" value="1"/>
</dbReference>